<evidence type="ECO:0000313" key="2">
    <source>
        <dbReference type="Proteomes" id="UP000037237"/>
    </source>
</evidence>
<evidence type="ECO:0000313" key="1">
    <source>
        <dbReference type="EMBL" id="KON30799.1"/>
    </source>
</evidence>
<dbReference type="EMBL" id="LFWU01000114">
    <property type="protein sequence ID" value="KON30799.1"/>
    <property type="molecule type" value="Genomic_DNA"/>
</dbReference>
<sequence>MKRVKELRDNNELGKVTGAVALQLSNLKRRLPTWYPSLPGGLFFDESPHMLYSILEFLGDVSVEWSSTTKFEDNPQPFSRVEALMASKSSDASAYLRFAFDAPRDEWILMIMGTKRVMLVDFFRDTILELAGGGEHTAFEVLSHSFNYMWQYTKETANSGVRLLARNLYFGHSELIRKFIDSIANDTDVPISAESGKQVIGLIEQILSKGQK</sequence>
<gene>
    <name evidence="1" type="ORF">AC477_04620</name>
</gene>
<dbReference type="AlphaFoldDB" id="A0A0M0BQS2"/>
<proteinExistence type="predicted"/>
<protein>
    <submittedName>
        <fullName evidence="1">Uncharacterized protein</fullName>
    </submittedName>
</protein>
<dbReference type="SUPFAM" id="SSF55347">
    <property type="entry name" value="Glyceraldehyde-3-phosphate dehydrogenase-like, C-terminal domain"/>
    <property type="match status" value="1"/>
</dbReference>
<reference evidence="1 2" key="1">
    <citation type="submission" date="2015-06" db="EMBL/GenBank/DDBJ databases">
        <title>New insights into the roles of widespread benthic archaea in carbon and nitrogen cycling.</title>
        <authorList>
            <person name="Lazar C.S."/>
            <person name="Baker B.J."/>
            <person name="Seitz K.W."/>
            <person name="Hyde A.S."/>
            <person name="Dick G.J."/>
            <person name="Hinrichs K.-U."/>
            <person name="Teske A.P."/>
        </authorList>
    </citation>
    <scope>NUCLEOTIDE SEQUENCE [LARGE SCALE GENOMIC DNA]</scope>
    <source>
        <strain evidence="1">SG8-32-1</strain>
    </source>
</reference>
<name>A0A0M0BQS2_9ARCH</name>
<organism evidence="1 2">
    <name type="scientific">miscellaneous Crenarchaeota group-1 archaeon SG8-32-1</name>
    <dbReference type="NCBI Taxonomy" id="1685124"/>
    <lineage>
        <taxon>Archaea</taxon>
        <taxon>Candidatus Bathyarchaeota</taxon>
        <taxon>MCG-1</taxon>
    </lineage>
</organism>
<comment type="caution">
    <text evidence="1">The sequence shown here is derived from an EMBL/GenBank/DDBJ whole genome shotgun (WGS) entry which is preliminary data.</text>
</comment>
<accession>A0A0M0BQS2</accession>
<dbReference type="Gene3D" id="3.30.360.10">
    <property type="entry name" value="Dihydrodipicolinate Reductase, domain 2"/>
    <property type="match status" value="1"/>
</dbReference>
<dbReference type="Proteomes" id="UP000037237">
    <property type="component" value="Unassembled WGS sequence"/>
</dbReference>